<proteinExistence type="predicted"/>
<reference evidence="1" key="1">
    <citation type="submission" date="2022-10" db="EMBL/GenBank/DDBJ databases">
        <title>Culturing micro-colonial fungi from biological soil crusts in the Mojave desert and describing Neophaeococcomyces mojavensis, and introducing the new genera and species Taxawa tesnikishii.</title>
        <authorList>
            <person name="Kurbessoian T."/>
            <person name="Stajich J.E."/>
        </authorList>
    </citation>
    <scope>NUCLEOTIDE SEQUENCE</scope>
    <source>
        <strain evidence="1">JES_115</strain>
    </source>
</reference>
<protein>
    <submittedName>
        <fullName evidence="1">Uncharacterized protein</fullName>
    </submittedName>
</protein>
<name>A0ACC2ZI71_9PEZI</name>
<dbReference type="Proteomes" id="UP001172680">
    <property type="component" value="Unassembled WGS sequence"/>
</dbReference>
<evidence type="ECO:0000313" key="2">
    <source>
        <dbReference type="Proteomes" id="UP001172680"/>
    </source>
</evidence>
<dbReference type="EMBL" id="JAPDRP010000005">
    <property type="protein sequence ID" value="KAJ9647255.1"/>
    <property type="molecule type" value="Genomic_DNA"/>
</dbReference>
<evidence type="ECO:0000313" key="1">
    <source>
        <dbReference type="EMBL" id="KAJ9647255.1"/>
    </source>
</evidence>
<comment type="caution">
    <text evidence="1">The sequence shown here is derived from an EMBL/GenBank/DDBJ whole genome shotgun (WGS) entry which is preliminary data.</text>
</comment>
<gene>
    <name evidence="1" type="ORF">H2199_002242</name>
</gene>
<sequence>MRVAISSILLSSLVPRALAQVSLSLVCITKEGKSSLASVGTTTTTLSLFSTAKEQFTTTPSSTVTPPPDSTTMTDTAWITETMTLPTVTDHYTSSSTIYDTSTETATITTTTTTQIDSYTTTTPVTTVPTSPGFIPVASGFGFPGFRKRMADAPMRFEARAKPPPTTDLPILQVEPGKKNKFPETVSCTEIALGITTETKTHTAKNTATVTAEPSTITAWTTTTLTTTSTVVPPNVQVTTVFVHSTLLTETATQTNTETSTTSSTITVVAPTSTYYAACGPENVVRNANGGTFNALQISGSIQPSFWSNTPTAYDCCVRCMNTPNCALANWAGGQCMVHPIGGTAGTSGGVCNVKHYFGNFFQRDGLGDPWTISNGNCGQFSYGMGSCYRLNGGDC</sequence>
<accession>A0ACC2ZI71</accession>
<organism evidence="1 2">
    <name type="scientific">Coniosporium tulheliwenetii</name>
    <dbReference type="NCBI Taxonomy" id="3383036"/>
    <lineage>
        <taxon>Eukaryota</taxon>
        <taxon>Fungi</taxon>
        <taxon>Dikarya</taxon>
        <taxon>Ascomycota</taxon>
        <taxon>Pezizomycotina</taxon>
        <taxon>Dothideomycetes</taxon>
        <taxon>Dothideomycetes incertae sedis</taxon>
        <taxon>Coniosporium</taxon>
    </lineage>
</organism>
<keyword evidence="2" id="KW-1185">Reference proteome</keyword>